<evidence type="ECO:0000256" key="1">
    <source>
        <dbReference type="SAM" id="Phobius"/>
    </source>
</evidence>
<keyword evidence="3" id="KW-1185">Reference proteome</keyword>
<protein>
    <submittedName>
        <fullName evidence="2">Uncharacterized protein</fullName>
    </submittedName>
</protein>
<reference evidence="2 3" key="1">
    <citation type="journal article" date="2018" name="Sci. Rep.">
        <title>Genomic signatures of local adaptation to the degree of environmental predictability in rotifers.</title>
        <authorList>
            <person name="Franch-Gras L."/>
            <person name="Hahn C."/>
            <person name="Garcia-Roger E.M."/>
            <person name="Carmona M.J."/>
            <person name="Serra M."/>
            <person name="Gomez A."/>
        </authorList>
    </citation>
    <scope>NUCLEOTIDE SEQUENCE [LARGE SCALE GENOMIC DNA]</scope>
    <source>
        <strain evidence="2">HYR1</strain>
    </source>
</reference>
<feature type="transmembrane region" description="Helical" evidence="1">
    <location>
        <begin position="21"/>
        <end position="40"/>
    </location>
</feature>
<organism evidence="2 3">
    <name type="scientific">Brachionus plicatilis</name>
    <name type="common">Marine rotifer</name>
    <name type="synonym">Brachionus muelleri</name>
    <dbReference type="NCBI Taxonomy" id="10195"/>
    <lineage>
        <taxon>Eukaryota</taxon>
        <taxon>Metazoa</taxon>
        <taxon>Spiralia</taxon>
        <taxon>Gnathifera</taxon>
        <taxon>Rotifera</taxon>
        <taxon>Eurotatoria</taxon>
        <taxon>Monogononta</taxon>
        <taxon>Pseudotrocha</taxon>
        <taxon>Ploima</taxon>
        <taxon>Brachionidae</taxon>
        <taxon>Brachionus</taxon>
    </lineage>
</organism>
<accession>A0A3M7QCJ0</accession>
<name>A0A3M7QCJ0_BRAPC</name>
<gene>
    <name evidence="2" type="ORF">BpHYR1_001037</name>
</gene>
<proteinExistence type="predicted"/>
<dbReference type="EMBL" id="REGN01006528">
    <property type="protein sequence ID" value="RNA09167.1"/>
    <property type="molecule type" value="Genomic_DNA"/>
</dbReference>
<evidence type="ECO:0000313" key="3">
    <source>
        <dbReference type="Proteomes" id="UP000276133"/>
    </source>
</evidence>
<sequence length="142" mass="16385">MQKVPALQNVFNSGVFVKEKIQSLILILIVIIFILCDIPLDKLCRKDHFIRFLNLGVYPGRFKLSLAKCFYITLNNHIKTNKASNLALVIQSPNFNFKNFEIKAHNKSKLIKHFVSFVRILTDLKNFPHLMLASVILPYLIS</sequence>
<keyword evidence="1" id="KW-0812">Transmembrane</keyword>
<comment type="caution">
    <text evidence="2">The sequence shown here is derived from an EMBL/GenBank/DDBJ whole genome shotgun (WGS) entry which is preliminary data.</text>
</comment>
<keyword evidence="1" id="KW-0472">Membrane</keyword>
<dbReference type="Proteomes" id="UP000276133">
    <property type="component" value="Unassembled WGS sequence"/>
</dbReference>
<dbReference type="AlphaFoldDB" id="A0A3M7QCJ0"/>
<keyword evidence="1" id="KW-1133">Transmembrane helix</keyword>
<evidence type="ECO:0000313" key="2">
    <source>
        <dbReference type="EMBL" id="RNA09167.1"/>
    </source>
</evidence>